<accession>A0AAE2BP76</accession>
<keyword evidence="4" id="KW-1185">Reference proteome</keyword>
<evidence type="ECO:0000313" key="3">
    <source>
        <dbReference type="EMBL" id="KAK4392672.1"/>
    </source>
</evidence>
<dbReference type="AlphaFoldDB" id="A0AAE2BP76"/>
<dbReference type="Proteomes" id="UP001289374">
    <property type="component" value="Unassembled WGS sequence"/>
</dbReference>
<feature type="region of interest" description="Disordered" evidence="1">
    <location>
        <begin position="217"/>
        <end position="242"/>
    </location>
</feature>
<comment type="caution">
    <text evidence="3">The sequence shown here is derived from an EMBL/GenBank/DDBJ whole genome shotgun (WGS) entry which is preliminary data.</text>
</comment>
<feature type="compositionally biased region" description="Basic and acidic residues" evidence="1">
    <location>
        <begin position="224"/>
        <end position="242"/>
    </location>
</feature>
<reference evidence="3" key="1">
    <citation type="submission" date="2020-06" db="EMBL/GenBank/DDBJ databases">
        <authorList>
            <person name="Li T."/>
            <person name="Hu X."/>
            <person name="Zhang T."/>
            <person name="Song X."/>
            <person name="Zhang H."/>
            <person name="Dai N."/>
            <person name="Sheng W."/>
            <person name="Hou X."/>
            <person name="Wei L."/>
        </authorList>
    </citation>
    <scope>NUCLEOTIDE SEQUENCE</scope>
    <source>
        <strain evidence="3">K16</strain>
        <tissue evidence="3">Leaf</tissue>
    </source>
</reference>
<dbReference type="Pfam" id="PF10536">
    <property type="entry name" value="PMD"/>
    <property type="match status" value="1"/>
</dbReference>
<dbReference type="GO" id="GO:0010073">
    <property type="term" value="P:meristem maintenance"/>
    <property type="evidence" value="ECO:0007669"/>
    <property type="project" value="InterPro"/>
</dbReference>
<sequence length="242" mass="27154">MITALVERWRSETHTFHFRVGEATITLQDVQVIWALPIDGEPVTGIDFDRTTTEWQDYCLTYLGFRPSAEAFEGSRLQTHAIKSHIVEVEITPDTPHEIIVQYARAIALLLLGEVMCPDSSGNTVPLLYLTKLEDIVEAKNYSWGSAVLAFLYRELCNASTKGKAAIGGALQLLQFIWQPYDMDSDVIVAYATDFKPPLWEINMSFDTLCNSGNALSRTGPSPIRDEAKYSRSDRYSGHEPT</sequence>
<name>A0AAE2BP76_9LAMI</name>
<dbReference type="EMBL" id="JACGWL010000011">
    <property type="protein sequence ID" value="KAK4392672.1"/>
    <property type="molecule type" value="Genomic_DNA"/>
</dbReference>
<organism evidence="3 4">
    <name type="scientific">Sesamum angolense</name>
    <dbReference type="NCBI Taxonomy" id="2727404"/>
    <lineage>
        <taxon>Eukaryota</taxon>
        <taxon>Viridiplantae</taxon>
        <taxon>Streptophyta</taxon>
        <taxon>Embryophyta</taxon>
        <taxon>Tracheophyta</taxon>
        <taxon>Spermatophyta</taxon>
        <taxon>Magnoliopsida</taxon>
        <taxon>eudicotyledons</taxon>
        <taxon>Gunneridae</taxon>
        <taxon>Pentapetalae</taxon>
        <taxon>asterids</taxon>
        <taxon>lamiids</taxon>
        <taxon>Lamiales</taxon>
        <taxon>Pedaliaceae</taxon>
        <taxon>Sesamum</taxon>
    </lineage>
</organism>
<dbReference type="InterPro" id="IPR019557">
    <property type="entry name" value="AminoTfrase-like_pln_mobile"/>
</dbReference>
<dbReference type="PANTHER" id="PTHR46033">
    <property type="entry name" value="PROTEIN MAIN-LIKE 2"/>
    <property type="match status" value="1"/>
</dbReference>
<evidence type="ECO:0000256" key="1">
    <source>
        <dbReference type="SAM" id="MobiDB-lite"/>
    </source>
</evidence>
<evidence type="ECO:0000313" key="4">
    <source>
        <dbReference type="Proteomes" id="UP001289374"/>
    </source>
</evidence>
<feature type="domain" description="Aminotransferase-like plant mobile" evidence="2">
    <location>
        <begin position="1"/>
        <end position="178"/>
    </location>
</feature>
<proteinExistence type="predicted"/>
<reference evidence="3" key="2">
    <citation type="journal article" date="2024" name="Plant">
        <title>Genomic evolution and insights into agronomic trait innovations of Sesamum species.</title>
        <authorList>
            <person name="Miao H."/>
            <person name="Wang L."/>
            <person name="Qu L."/>
            <person name="Liu H."/>
            <person name="Sun Y."/>
            <person name="Le M."/>
            <person name="Wang Q."/>
            <person name="Wei S."/>
            <person name="Zheng Y."/>
            <person name="Lin W."/>
            <person name="Duan Y."/>
            <person name="Cao H."/>
            <person name="Xiong S."/>
            <person name="Wang X."/>
            <person name="Wei L."/>
            <person name="Li C."/>
            <person name="Ma Q."/>
            <person name="Ju M."/>
            <person name="Zhao R."/>
            <person name="Li G."/>
            <person name="Mu C."/>
            <person name="Tian Q."/>
            <person name="Mei H."/>
            <person name="Zhang T."/>
            <person name="Gao T."/>
            <person name="Zhang H."/>
        </authorList>
    </citation>
    <scope>NUCLEOTIDE SEQUENCE</scope>
    <source>
        <strain evidence="3">K16</strain>
    </source>
</reference>
<gene>
    <name evidence="3" type="ORF">Sango_2045000</name>
</gene>
<protein>
    <submittedName>
        <fullName evidence="3">Protein MAINTENANCE OF MERISTEMS</fullName>
    </submittedName>
</protein>
<dbReference type="InterPro" id="IPR044824">
    <property type="entry name" value="MAIN-like"/>
</dbReference>
<dbReference type="PANTHER" id="PTHR46033:SF8">
    <property type="entry name" value="PROTEIN MAINTENANCE OF MERISTEMS-LIKE"/>
    <property type="match status" value="1"/>
</dbReference>
<evidence type="ECO:0000259" key="2">
    <source>
        <dbReference type="Pfam" id="PF10536"/>
    </source>
</evidence>